<protein>
    <recommendedName>
        <fullName evidence="3">F-box domain-containing protein</fullName>
    </recommendedName>
</protein>
<proteinExistence type="predicted"/>
<reference evidence="1 2" key="1">
    <citation type="submission" date="2023-01" db="EMBL/GenBank/DDBJ databases">
        <title>Analysis of 21 Apiospora genomes using comparative genomics revels a genus with tremendous synthesis potential of carbohydrate active enzymes and secondary metabolites.</title>
        <authorList>
            <person name="Sorensen T."/>
        </authorList>
    </citation>
    <scope>NUCLEOTIDE SEQUENCE [LARGE SCALE GENOMIC DNA]</scope>
    <source>
        <strain evidence="1 2">CBS 83171</strain>
    </source>
</reference>
<evidence type="ECO:0000313" key="1">
    <source>
        <dbReference type="EMBL" id="KAK8076971.1"/>
    </source>
</evidence>
<dbReference type="Proteomes" id="UP001446871">
    <property type="component" value="Unassembled WGS sequence"/>
</dbReference>
<dbReference type="SUPFAM" id="SSF81383">
    <property type="entry name" value="F-box domain"/>
    <property type="match status" value="1"/>
</dbReference>
<sequence length="499" mass="57526">MVHSCMDGGPPADILFLIFDQFDGDVQTLARFGLVSRSWRIFSLPLLLKHVDLSCHNHGRVPGSQVTQGCLPEFFPYLSHGLGRRVVMADFSDEYRPRNLVPRQRALLRLMMNRPDLATHVKALTWTLLWRDFGEQTLLEIDKCTWEVFRRMQNVAYLDLASLHQIGNEPYIRQNPAKLFPAVTDLRLVGWMHRRLVKAIIKSLDPTKLRSVALHYLQDEGAMPSSTTRCPHGRPIYVPMPEDWAVANSHALFYGSRHLGIPQELWGRQDRGKAAILPGHMWFPLRVLRKMPLASLREISITLCPFSTRTDERNDYEVFLNTTDLIRRWVTHADIRRPLPSSVVKDTVEVIVINLGEDPCLHYDQNSREARRQGPALYHTAALQMSRARKAKLYGTRCYRLTRDFFTCLSLVLNEEKFPRLKRVELRGFGILEHAAPDLDRPPVFDETRDSLLACPFVDKDLLKARNLDYRMAFAGYAYSLLDMEPAKVNELKTILRES</sequence>
<organism evidence="1 2">
    <name type="scientific">Apiospora saccharicola</name>
    <dbReference type="NCBI Taxonomy" id="335842"/>
    <lineage>
        <taxon>Eukaryota</taxon>
        <taxon>Fungi</taxon>
        <taxon>Dikarya</taxon>
        <taxon>Ascomycota</taxon>
        <taxon>Pezizomycotina</taxon>
        <taxon>Sordariomycetes</taxon>
        <taxon>Xylariomycetidae</taxon>
        <taxon>Amphisphaeriales</taxon>
        <taxon>Apiosporaceae</taxon>
        <taxon>Apiospora</taxon>
    </lineage>
</organism>
<name>A0ABR1W308_9PEZI</name>
<accession>A0ABR1W308</accession>
<dbReference type="InterPro" id="IPR036047">
    <property type="entry name" value="F-box-like_dom_sf"/>
</dbReference>
<evidence type="ECO:0000313" key="2">
    <source>
        <dbReference type="Proteomes" id="UP001446871"/>
    </source>
</evidence>
<evidence type="ECO:0008006" key="3">
    <source>
        <dbReference type="Google" id="ProtNLM"/>
    </source>
</evidence>
<gene>
    <name evidence="1" type="ORF">PG996_003141</name>
</gene>
<dbReference type="EMBL" id="JAQQWM010000002">
    <property type="protein sequence ID" value="KAK8076971.1"/>
    <property type="molecule type" value="Genomic_DNA"/>
</dbReference>
<keyword evidence="2" id="KW-1185">Reference proteome</keyword>
<comment type="caution">
    <text evidence="1">The sequence shown here is derived from an EMBL/GenBank/DDBJ whole genome shotgun (WGS) entry which is preliminary data.</text>
</comment>